<gene>
    <name evidence="2" type="ORF">P0O24_04490</name>
</gene>
<keyword evidence="3" id="KW-1185">Reference proteome</keyword>
<dbReference type="Proteomes" id="UP001215956">
    <property type="component" value="Unassembled WGS sequence"/>
</dbReference>
<keyword evidence="1" id="KW-1133">Transmembrane helix</keyword>
<dbReference type="RefSeq" id="WP_316968542.1">
    <property type="nucleotide sequence ID" value="NZ_JARFPL010000010.1"/>
</dbReference>
<protein>
    <submittedName>
        <fullName evidence="2">Uncharacterized protein</fullName>
    </submittedName>
</protein>
<sequence length="43" mass="5144">MKRNEALREALQENPYLRWRYTILSAVLLVAIVAFLLVYVFLF</sequence>
<feature type="transmembrane region" description="Helical" evidence="1">
    <location>
        <begin position="21"/>
        <end position="42"/>
    </location>
</feature>
<dbReference type="EMBL" id="JARFPL010000010">
    <property type="protein sequence ID" value="MDF0592837.1"/>
    <property type="molecule type" value="Genomic_DNA"/>
</dbReference>
<proteinExistence type="predicted"/>
<comment type="caution">
    <text evidence="2">The sequence shown here is derived from an EMBL/GenBank/DDBJ whole genome shotgun (WGS) entry which is preliminary data.</text>
</comment>
<evidence type="ECO:0000256" key="1">
    <source>
        <dbReference type="SAM" id="Phobius"/>
    </source>
</evidence>
<evidence type="ECO:0000313" key="2">
    <source>
        <dbReference type="EMBL" id="MDF0592837.1"/>
    </source>
</evidence>
<evidence type="ECO:0000313" key="3">
    <source>
        <dbReference type="Proteomes" id="UP001215956"/>
    </source>
</evidence>
<reference evidence="2 3" key="1">
    <citation type="submission" date="2023-03" db="EMBL/GenBank/DDBJ databases">
        <title>Whole genome sequencing of Methanotrichaceae archaeon M04Ac.</title>
        <authorList>
            <person name="Khomyakova M.A."/>
            <person name="Merkel A.Y."/>
            <person name="Slobodkin A.I."/>
        </authorList>
    </citation>
    <scope>NUCLEOTIDE SEQUENCE [LARGE SCALE GENOMIC DNA]</scope>
    <source>
        <strain evidence="2 3">M04Ac</strain>
    </source>
</reference>
<keyword evidence="1" id="KW-0812">Transmembrane</keyword>
<name>A0ABT5XDQ4_9EURY</name>
<organism evidence="2 3">
    <name type="scientific">Candidatus Methanocrinis alkalitolerans</name>
    <dbReference type="NCBI Taxonomy" id="3033395"/>
    <lineage>
        <taxon>Archaea</taxon>
        <taxon>Methanobacteriati</taxon>
        <taxon>Methanobacteriota</taxon>
        <taxon>Stenosarchaea group</taxon>
        <taxon>Methanomicrobia</taxon>
        <taxon>Methanotrichales</taxon>
        <taxon>Methanotrichaceae</taxon>
        <taxon>Methanocrinis</taxon>
    </lineage>
</organism>
<keyword evidence="1" id="KW-0472">Membrane</keyword>
<accession>A0ABT5XDQ4</accession>